<dbReference type="EMBL" id="CM009295">
    <property type="protein sequence ID" value="PNT31843.1"/>
    <property type="molecule type" value="Genomic_DNA"/>
</dbReference>
<feature type="compositionally biased region" description="Basic and acidic residues" evidence="1">
    <location>
        <begin position="111"/>
        <end position="120"/>
    </location>
</feature>
<keyword evidence="3" id="KW-1185">Reference proteome</keyword>
<name>A0A2K2A2U5_POPTR</name>
<organism evidence="2 3">
    <name type="scientific">Populus trichocarpa</name>
    <name type="common">Western balsam poplar</name>
    <name type="synonym">Populus balsamifera subsp. trichocarpa</name>
    <dbReference type="NCBI Taxonomy" id="3694"/>
    <lineage>
        <taxon>Eukaryota</taxon>
        <taxon>Viridiplantae</taxon>
        <taxon>Streptophyta</taxon>
        <taxon>Embryophyta</taxon>
        <taxon>Tracheophyta</taxon>
        <taxon>Spermatophyta</taxon>
        <taxon>Magnoliopsida</taxon>
        <taxon>eudicotyledons</taxon>
        <taxon>Gunneridae</taxon>
        <taxon>Pentapetalae</taxon>
        <taxon>rosids</taxon>
        <taxon>fabids</taxon>
        <taxon>Malpighiales</taxon>
        <taxon>Salicaceae</taxon>
        <taxon>Saliceae</taxon>
        <taxon>Populus</taxon>
    </lineage>
</organism>
<evidence type="ECO:0000313" key="2">
    <source>
        <dbReference type="EMBL" id="PNT31843.1"/>
    </source>
</evidence>
<protein>
    <submittedName>
        <fullName evidence="2">Uncharacterized protein</fullName>
    </submittedName>
</protein>
<gene>
    <name evidence="2" type="ORF">POPTR_006G151900</name>
</gene>
<reference evidence="2 3" key="1">
    <citation type="journal article" date="2006" name="Science">
        <title>The genome of black cottonwood, Populus trichocarpa (Torr. &amp; Gray).</title>
        <authorList>
            <person name="Tuskan G.A."/>
            <person name="Difazio S."/>
            <person name="Jansson S."/>
            <person name="Bohlmann J."/>
            <person name="Grigoriev I."/>
            <person name="Hellsten U."/>
            <person name="Putnam N."/>
            <person name="Ralph S."/>
            <person name="Rombauts S."/>
            <person name="Salamov A."/>
            <person name="Schein J."/>
            <person name="Sterck L."/>
            <person name="Aerts A."/>
            <person name="Bhalerao R.R."/>
            <person name="Bhalerao R.P."/>
            <person name="Blaudez D."/>
            <person name="Boerjan W."/>
            <person name="Brun A."/>
            <person name="Brunner A."/>
            <person name="Busov V."/>
            <person name="Campbell M."/>
            <person name="Carlson J."/>
            <person name="Chalot M."/>
            <person name="Chapman J."/>
            <person name="Chen G.L."/>
            <person name="Cooper D."/>
            <person name="Coutinho P.M."/>
            <person name="Couturier J."/>
            <person name="Covert S."/>
            <person name="Cronk Q."/>
            <person name="Cunningham R."/>
            <person name="Davis J."/>
            <person name="Degroeve S."/>
            <person name="Dejardin A."/>
            <person name="Depamphilis C."/>
            <person name="Detter J."/>
            <person name="Dirks B."/>
            <person name="Dubchak I."/>
            <person name="Duplessis S."/>
            <person name="Ehlting J."/>
            <person name="Ellis B."/>
            <person name="Gendler K."/>
            <person name="Goodstein D."/>
            <person name="Gribskov M."/>
            <person name="Grimwood J."/>
            <person name="Groover A."/>
            <person name="Gunter L."/>
            <person name="Hamberger B."/>
            <person name="Heinze B."/>
            <person name="Helariutta Y."/>
            <person name="Henrissat B."/>
            <person name="Holligan D."/>
            <person name="Holt R."/>
            <person name="Huang W."/>
            <person name="Islam-Faridi N."/>
            <person name="Jones S."/>
            <person name="Jones-Rhoades M."/>
            <person name="Jorgensen R."/>
            <person name="Joshi C."/>
            <person name="Kangasjarvi J."/>
            <person name="Karlsson J."/>
            <person name="Kelleher C."/>
            <person name="Kirkpatrick R."/>
            <person name="Kirst M."/>
            <person name="Kohler A."/>
            <person name="Kalluri U."/>
            <person name="Larimer F."/>
            <person name="Leebens-Mack J."/>
            <person name="Leple J.C."/>
            <person name="Locascio P."/>
            <person name="Lou Y."/>
            <person name="Lucas S."/>
            <person name="Martin F."/>
            <person name="Montanini B."/>
            <person name="Napoli C."/>
            <person name="Nelson D.R."/>
            <person name="Nelson C."/>
            <person name="Nieminen K."/>
            <person name="Nilsson O."/>
            <person name="Pereda V."/>
            <person name="Peter G."/>
            <person name="Philippe R."/>
            <person name="Pilate G."/>
            <person name="Poliakov A."/>
            <person name="Razumovskaya J."/>
            <person name="Richardson P."/>
            <person name="Rinaldi C."/>
            <person name="Ritland K."/>
            <person name="Rouze P."/>
            <person name="Ryaboy D."/>
            <person name="Schmutz J."/>
            <person name="Schrader J."/>
            <person name="Segerman B."/>
            <person name="Shin H."/>
            <person name="Siddiqui A."/>
            <person name="Sterky F."/>
            <person name="Terry A."/>
            <person name="Tsai C.J."/>
            <person name="Uberbacher E."/>
            <person name="Unneberg P."/>
            <person name="Vahala J."/>
            <person name="Wall K."/>
            <person name="Wessler S."/>
            <person name="Yang G."/>
            <person name="Yin T."/>
            <person name="Douglas C."/>
            <person name="Marra M."/>
            <person name="Sandberg G."/>
            <person name="Van de Peer Y."/>
            <person name="Rokhsar D."/>
        </authorList>
    </citation>
    <scope>NUCLEOTIDE SEQUENCE [LARGE SCALE GENOMIC DNA]</scope>
    <source>
        <strain evidence="3">cv. Nisqually</strain>
    </source>
</reference>
<proteinExistence type="predicted"/>
<dbReference type="Proteomes" id="UP000006729">
    <property type="component" value="Chromosome 6"/>
</dbReference>
<feature type="region of interest" description="Disordered" evidence="1">
    <location>
        <begin position="111"/>
        <end position="137"/>
    </location>
</feature>
<dbReference type="AlphaFoldDB" id="A0A2K2A2U5"/>
<dbReference type="InParanoid" id="A0A2K2A2U5"/>
<accession>A0A2K2A2U5</accession>
<evidence type="ECO:0000256" key="1">
    <source>
        <dbReference type="SAM" id="MobiDB-lite"/>
    </source>
</evidence>
<sequence length="137" mass="15123">MVVRGTGGYGYESWLFEVLVVMAMSHGGGTWLNERKGFSNLDLRVVWRLSYDGFGAGSQCGWLTADGCWTTDEKEKKKGYVAGIERLSEAEEMGLGSGLLIVERKTIVSSDERKTKRVPGDGEASELEELTSCFLKE</sequence>
<evidence type="ECO:0000313" key="3">
    <source>
        <dbReference type="Proteomes" id="UP000006729"/>
    </source>
</evidence>